<dbReference type="InterPro" id="IPR002052">
    <property type="entry name" value="DNA_methylase_N6_adenine_CS"/>
</dbReference>
<evidence type="ECO:0000313" key="9">
    <source>
        <dbReference type="Proteomes" id="UP000245911"/>
    </source>
</evidence>
<dbReference type="EMBL" id="QDKM01000026">
    <property type="protein sequence ID" value="PVH27218.1"/>
    <property type="molecule type" value="Genomic_DNA"/>
</dbReference>
<dbReference type="InterPro" id="IPR002941">
    <property type="entry name" value="DNA_methylase_N4/N6"/>
</dbReference>
<protein>
    <recommendedName>
        <fullName evidence="2">site-specific DNA-methyltransferase (adenine-specific)</fullName>
        <ecNumber evidence="2">2.1.1.72</ecNumber>
    </recommendedName>
</protein>
<dbReference type="GO" id="GO:0032259">
    <property type="term" value="P:methylation"/>
    <property type="evidence" value="ECO:0007669"/>
    <property type="project" value="UniProtKB-KW"/>
</dbReference>
<dbReference type="PRINTS" id="PR00506">
    <property type="entry name" value="D21N6MTFRASE"/>
</dbReference>
<dbReference type="PIRSF" id="PIRSF015855">
    <property type="entry name" value="TypeIII_Mtase_mKpnI"/>
    <property type="match status" value="1"/>
</dbReference>
<evidence type="ECO:0000256" key="1">
    <source>
        <dbReference type="ARBA" id="ARBA00006594"/>
    </source>
</evidence>
<dbReference type="GO" id="GO:0008170">
    <property type="term" value="F:N-methyltransferase activity"/>
    <property type="evidence" value="ECO:0007669"/>
    <property type="project" value="InterPro"/>
</dbReference>
<gene>
    <name evidence="8" type="ORF">DDE20_18800</name>
</gene>
<dbReference type="InterPro" id="IPR029063">
    <property type="entry name" value="SAM-dependent_MTases_sf"/>
</dbReference>
<organism evidence="8 9">
    <name type="scientific">Pararhodobacter oceanensis</name>
    <dbReference type="NCBI Taxonomy" id="2172121"/>
    <lineage>
        <taxon>Bacteria</taxon>
        <taxon>Pseudomonadati</taxon>
        <taxon>Pseudomonadota</taxon>
        <taxon>Alphaproteobacteria</taxon>
        <taxon>Rhodobacterales</taxon>
        <taxon>Paracoccaceae</taxon>
        <taxon>Pararhodobacter</taxon>
    </lineage>
</organism>
<evidence type="ECO:0000256" key="3">
    <source>
        <dbReference type="ARBA" id="ARBA00022603"/>
    </source>
</evidence>
<feature type="domain" description="DNA methylase N-4/N-6" evidence="7">
    <location>
        <begin position="116"/>
        <end position="425"/>
    </location>
</feature>
<evidence type="ECO:0000259" key="7">
    <source>
        <dbReference type="Pfam" id="PF01555"/>
    </source>
</evidence>
<name>A0A2T8HP48_9RHOB</name>
<comment type="catalytic activity">
    <reaction evidence="6">
        <text>a 2'-deoxyadenosine in DNA + S-adenosyl-L-methionine = an N(6)-methyl-2'-deoxyadenosine in DNA + S-adenosyl-L-homocysteine + H(+)</text>
        <dbReference type="Rhea" id="RHEA:15197"/>
        <dbReference type="Rhea" id="RHEA-COMP:12418"/>
        <dbReference type="Rhea" id="RHEA-COMP:12419"/>
        <dbReference type="ChEBI" id="CHEBI:15378"/>
        <dbReference type="ChEBI" id="CHEBI:57856"/>
        <dbReference type="ChEBI" id="CHEBI:59789"/>
        <dbReference type="ChEBI" id="CHEBI:90615"/>
        <dbReference type="ChEBI" id="CHEBI:90616"/>
        <dbReference type="EC" id="2.1.1.72"/>
    </reaction>
</comment>
<reference evidence="8 9" key="1">
    <citation type="submission" date="2018-04" db="EMBL/GenBank/DDBJ databases">
        <title>Pararhodobacter oceanense sp. nov., isolated from marine intertidal sediment.</title>
        <authorList>
            <person name="Wang X.-L."/>
            <person name="Du Z.-J."/>
        </authorList>
    </citation>
    <scope>NUCLEOTIDE SEQUENCE [LARGE SCALE GENOMIC DNA]</scope>
    <source>
        <strain evidence="8 9">AM505</strain>
    </source>
</reference>
<keyword evidence="5" id="KW-0949">S-adenosyl-L-methionine</keyword>
<dbReference type="AlphaFoldDB" id="A0A2T8HP48"/>
<dbReference type="EC" id="2.1.1.72" evidence="2"/>
<proteinExistence type="inferred from homology"/>
<dbReference type="Pfam" id="PF01555">
    <property type="entry name" value="N6_N4_Mtase"/>
    <property type="match status" value="1"/>
</dbReference>
<comment type="caution">
    <text evidence="8">The sequence shown here is derived from an EMBL/GenBank/DDBJ whole genome shotgun (WGS) entry which is preliminary data.</text>
</comment>
<accession>A0A2T8HP48</accession>
<keyword evidence="3 8" id="KW-0489">Methyltransferase</keyword>
<evidence type="ECO:0000313" key="8">
    <source>
        <dbReference type="EMBL" id="PVH27218.1"/>
    </source>
</evidence>
<dbReference type="SUPFAM" id="SSF53335">
    <property type="entry name" value="S-adenosyl-L-methionine-dependent methyltransferases"/>
    <property type="match status" value="1"/>
</dbReference>
<evidence type="ECO:0000256" key="6">
    <source>
        <dbReference type="ARBA" id="ARBA00047942"/>
    </source>
</evidence>
<dbReference type="InterPro" id="IPR002295">
    <property type="entry name" value="N4/N6-MTase_EcoPI_Mod-like"/>
</dbReference>
<evidence type="ECO:0000256" key="5">
    <source>
        <dbReference type="ARBA" id="ARBA00022691"/>
    </source>
</evidence>
<dbReference type="Proteomes" id="UP000245911">
    <property type="component" value="Unassembled WGS sequence"/>
</dbReference>
<dbReference type="GO" id="GO:0009007">
    <property type="term" value="F:site-specific DNA-methyltransferase (adenine-specific) activity"/>
    <property type="evidence" value="ECO:0007669"/>
    <property type="project" value="UniProtKB-EC"/>
</dbReference>
<dbReference type="PROSITE" id="PS00092">
    <property type="entry name" value="N6_MTASE"/>
    <property type="match status" value="1"/>
</dbReference>
<evidence type="ECO:0000256" key="2">
    <source>
        <dbReference type="ARBA" id="ARBA00011900"/>
    </source>
</evidence>
<keyword evidence="9" id="KW-1185">Reference proteome</keyword>
<sequence length="622" mass="69990">MHSPDLTQDNIAKIRALFPGCVTEAAGEDGATTLKVDFDQLRQELSDSIVEGPQERYHLDWPGKRQAQITANAPIAKTLRPVREESVDFDTTQNLFIEGDNLEALKLLQETYLGKVKMIYIDPPYNTGNDFVYEDDFAESAAEFLTKSNQVDAAGNRLVANTESNGRFHSDWLSMMYPRLRLAKNLLNDDGVIFITIDDNEVSNLRNLCDYVFGEINFRALVSWQKKYAVSNNFKGIASVRDFILIYSKSDSFQNGLLPRTEASKVRYQNPDNDPRGPWKPVDYWNIASVDQRPNCVYPIVNPNTGETTIPQKKSWKFERTTHEKHVKEDKVWWGKGGKNSVPALKLFLSEVKDGMIPHNWWPHEEAGHTDQAKKQLDVLFDGVAPFDTPKPQKLLERIIQIANISQDDIVLDFFAGSASTAEACFRFAATQGVPVRSIMVQVPEACFPKSEGEKQGFSTIAEISKERIRRAGAKILEGECHPDWNRDVGFRVLKIDSSNMADVYYTPDDTTQADLLARVDNIKPDRTPEDLLFQVLLDWGVDLTLPITRETLHGKTVFFVAGTALAACFDTGVDEVLVKDLAARAPLRVVFKDTGFKDDATKINVKQIFKSLSPDTDVKAI</sequence>
<dbReference type="Gene3D" id="3.40.50.150">
    <property type="entry name" value="Vaccinia Virus protein VP39"/>
    <property type="match status" value="1"/>
</dbReference>
<keyword evidence="4 8" id="KW-0808">Transferase</keyword>
<dbReference type="GO" id="GO:0003677">
    <property type="term" value="F:DNA binding"/>
    <property type="evidence" value="ECO:0007669"/>
    <property type="project" value="InterPro"/>
</dbReference>
<dbReference type="OrthoDB" id="9816043at2"/>
<evidence type="ECO:0000256" key="4">
    <source>
        <dbReference type="ARBA" id="ARBA00022679"/>
    </source>
</evidence>
<comment type="similarity">
    <text evidence="1">Belongs to the N(4)/N(6)-methyltransferase family.</text>
</comment>